<feature type="signal peptide" evidence="1">
    <location>
        <begin position="1"/>
        <end position="24"/>
    </location>
</feature>
<reference evidence="3" key="2">
    <citation type="submission" date="2024-12" db="EMBL/GenBank/DDBJ databases">
        <authorList>
            <person name="Estrada K."/>
            <person name="Bobes R.J."/>
            <person name="Sanchez-Flores A."/>
            <person name="Laclette J.P."/>
        </authorList>
    </citation>
    <scope>NUCLEOTIDE SEQUENCE</scope>
    <source>
        <strain evidence="3">WFUcys</strain>
        <tissue evidence="3">Peritoneal cavity of infected mice</tissue>
    </source>
</reference>
<organism evidence="3 4">
    <name type="scientific">Taenia crassiceps</name>
    <dbReference type="NCBI Taxonomy" id="6207"/>
    <lineage>
        <taxon>Eukaryota</taxon>
        <taxon>Metazoa</taxon>
        <taxon>Spiralia</taxon>
        <taxon>Lophotrochozoa</taxon>
        <taxon>Platyhelminthes</taxon>
        <taxon>Cestoda</taxon>
        <taxon>Eucestoda</taxon>
        <taxon>Cyclophyllidea</taxon>
        <taxon>Taeniidae</taxon>
        <taxon>Taenia</taxon>
    </lineage>
</organism>
<keyword evidence="1" id="KW-0732">Signal</keyword>
<evidence type="ECO:0000313" key="4">
    <source>
        <dbReference type="Proteomes" id="UP001651158"/>
    </source>
</evidence>
<proteinExistence type="predicted"/>
<dbReference type="EMBL" id="JAKROA010000010">
    <property type="protein sequence ID" value="KAL5104887.1"/>
    <property type="molecule type" value="Genomic_DNA"/>
</dbReference>
<evidence type="ECO:0000256" key="1">
    <source>
        <dbReference type="SAM" id="SignalP"/>
    </source>
</evidence>
<sequence>MDLLVSPPWLCWRLLLHAASVAFAIKCAALEGKCPRPPPFKPPSLPAELRISCTHLRPVSWMQMTVAWIRLQTADCRLQTVALDHIGEVLVDSYDSGTVVVVDGVGMSSVTLLVVDVSVVALSPPALVMRVARCTCQLYWLNGA</sequence>
<evidence type="ECO:0000313" key="3">
    <source>
        <dbReference type="EMBL" id="KAL5104973.1"/>
    </source>
</evidence>
<gene>
    <name evidence="2" type="ORF">TcWFU_003066</name>
    <name evidence="3" type="ORF">TcWFU_006822</name>
</gene>
<evidence type="ECO:0000313" key="2">
    <source>
        <dbReference type="EMBL" id="KAL5104887.1"/>
    </source>
</evidence>
<comment type="caution">
    <text evidence="3">The sequence shown here is derived from an EMBL/GenBank/DDBJ whole genome shotgun (WGS) entry which is preliminary data.</text>
</comment>
<dbReference type="Proteomes" id="UP001651158">
    <property type="component" value="Unassembled WGS sequence"/>
</dbReference>
<accession>A0ABR4Q5M8</accession>
<keyword evidence="4" id="KW-1185">Reference proteome</keyword>
<reference evidence="3 4" key="1">
    <citation type="journal article" date="2022" name="Front. Cell. Infect. Microbiol.">
        <title>The Genomes of Two Strains of Taenia crassiceps the Animal Model for the Study of Human Cysticercosis.</title>
        <authorList>
            <person name="Bobes R.J."/>
            <person name="Estrada K."/>
            <person name="Rios-Valencia D.G."/>
            <person name="Calderon-Gallegos A."/>
            <person name="de la Torre P."/>
            <person name="Carrero J.C."/>
            <person name="Sanchez-Flores A."/>
            <person name="Laclette J.P."/>
        </authorList>
    </citation>
    <scope>NUCLEOTIDE SEQUENCE [LARGE SCALE GENOMIC DNA]</scope>
    <source>
        <strain evidence="3">WFUcys</strain>
    </source>
</reference>
<name>A0ABR4Q5M8_9CEST</name>
<dbReference type="EMBL" id="JAKROA010000010">
    <property type="protein sequence ID" value="KAL5104973.1"/>
    <property type="molecule type" value="Genomic_DNA"/>
</dbReference>
<feature type="chain" id="PRO_5045031952" description="Secreted protein" evidence="1">
    <location>
        <begin position="25"/>
        <end position="144"/>
    </location>
</feature>
<evidence type="ECO:0008006" key="5">
    <source>
        <dbReference type="Google" id="ProtNLM"/>
    </source>
</evidence>
<protein>
    <recommendedName>
        <fullName evidence="5">Secreted protein</fullName>
    </recommendedName>
</protein>